<dbReference type="EMBL" id="AP019298">
    <property type="protein sequence ID" value="BBG96685.1"/>
    <property type="molecule type" value="Genomic_DNA"/>
</dbReference>
<proteinExistence type="predicted"/>
<organism evidence="1">
    <name type="scientific">Prunus dulcis</name>
    <name type="common">Almond</name>
    <name type="synonym">Amygdalus dulcis</name>
    <dbReference type="NCBI Taxonomy" id="3755"/>
    <lineage>
        <taxon>Eukaryota</taxon>
        <taxon>Viridiplantae</taxon>
        <taxon>Streptophyta</taxon>
        <taxon>Embryophyta</taxon>
        <taxon>Tracheophyta</taxon>
        <taxon>Spermatophyta</taxon>
        <taxon>Magnoliopsida</taxon>
        <taxon>eudicotyledons</taxon>
        <taxon>Gunneridae</taxon>
        <taxon>Pentapetalae</taxon>
        <taxon>rosids</taxon>
        <taxon>fabids</taxon>
        <taxon>Rosales</taxon>
        <taxon>Rosaceae</taxon>
        <taxon>Amygdaloideae</taxon>
        <taxon>Amygdaleae</taxon>
        <taxon>Prunus</taxon>
    </lineage>
</organism>
<sequence>MFTSAVDPVTFEEAYKSLKWREAMDMEMRAIQKNETWELTTLPAGAKRIGVKWVFKTKLNEKGDVDKHKADLCKGVLSKARD</sequence>
<accession>A0A4Y1QXV3</accession>
<reference evidence="1" key="1">
    <citation type="journal article" date="2019" name="Science">
        <title>Mutation of a bHLH transcription factor allowed almond domestication.</title>
        <authorList>
            <person name="Sanchez-Perez R."/>
            <person name="Pavan S."/>
            <person name="Mazzeo R."/>
            <person name="Moldovan C."/>
            <person name="Aiese Cigliano R."/>
            <person name="Del Cueto J."/>
            <person name="Ricciardi F."/>
            <person name="Lotti C."/>
            <person name="Ricciardi L."/>
            <person name="Dicenta F."/>
            <person name="Lopez-Marques R.L."/>
            <person name="Lindberg Moller B."/>
        </authorList>
    </citation>
    <scope>NUCLEOTIDE SEQUENCE</scope>
</reference>
<protein>
    <recommendedName>
        <fullName evidence="2">Transposable element protein</fullName>
    </recommendedName>
</protein>
<evidence type="ECO:0000313" key="1">
    <source>
        <dbReference type="EMBL" id="BBG96685.1"/>
    </source>
</evidence>
<evidence type="ECO:0008006" key="2">
    <source>
        <dbReference type="Google" id="ProtNLM"/>
    </source>
</evidence>
<gene>
    <name evidence="1" type="ORF">Prudu_005555</name>
</gene>
<name>A0A4Y1QXV3_PRUDU</name>
<dbReference type="AlphaFoldDB" id="A0A4Y1QXV3"/>